<organism evidence="1 2">
    <name type="scientific">Trichinella papuae</name>
    <dbReference type="NCBI Taxonomy" id="268474"/>
    <lineage>
        <taxon>Eukaryota</taxon>
        <taxon>Metazoa</taxon>
        <taxon>Ecdysozoa</taxon>
        <taxon>Nematoda</taxon>
        <taxon>Enoplea</taxon>
        <taxon>Dorylaimia</taxon>
        <taxon>Trichinellida</taxon>
        <taxon>Trichinellidae</taxon>
        <taxon>Trichinella</taxon>
    </lineage>
</organism>
<sequence length="35" mass="3973">MDITKTTYFLSLEYRDSSVRVTVSEKNTPVVPVPV</sequence>
<proteinExistence type="predicted"/>
<name>A0A0V1LWB6_9BILA</name>
<protein>
    <submittedName>
        <fullName evidence="1">Uncharacterized protein</fullName>
    </submittedName>
</protein>
<evidence type="ECO:0000313" key="2">
    <source>
        <dbReference type="Proteomes" id="UP000054843"/>
    </source>
</evidence>
<dbReference type="AlphaFoldDB" id="A0A0V1LWB6"/>
<comment type="caution">
    <text evidence="1">The sequence shown here is derived from an EMBL/GenBank/DDBJ whole genome shotgun (WGS) entry which is preliminary data.</text>
</comment>
<accession>A0A0V1LWB6</accession>
<dbReference type="EMBL" id="JYDO01001940">
    <property type="protein sequence ID" value="KRZ63784.1"/>
    <property type="molecule type" value="Genomic_DNA"/>
</dbReference>
<gene>
    <name evidence="1" type="ORF">T10_11603</name>
</gene>
<keyword evidence="2" id="KW-1185">Reference proteome</keyword>
<dbReference type="Proteomes" id="UP000054843">
    <property type="component" value="Unassembled WGS sequence"/>
</dbReference>
<reference evidence="1 2" key="1">
    <citation type="submission" date="2015-01" db="EMBL/GenBank/DDBJ databases">
        <title>Evolution of Trichinella species and genotypes.</title>
        <authorList>
            <person name="Korhonen P.K."/>
            <person name="Edoardo P."/>
            <person name="Giuseppe L.R."/>
            <person name="Gasser R.B."/>
        </authorList>
    </citation>
    <scope>NUCLEOTIDE SEQUENCE [LARGE SCALE GENOMIC DNA]</scope>
    <source>
        <strain evidence="1">ISS1980</strain>
    </source>
</reference>
<evidence type="ECO:0000313" key="1">
    <source>
        <dbReference type="EMBL" id="KRZ63784.1"/>
    </source>
</evidence>